<dbReference type="Proteomes" id="UP000472676">
    <property type="component" value="Unassembled WGS sequence"/>
</dbReference>
<evidence type="ECO:0000313" key="4">
    <source>
        <dbReference type="EMBL" id="NGY07019.1"/>
    </source>
</evidence>
<dbReference type="InterPro" id="IPR050595">
    <property type="entry name" value="Bact_response_regulator"/>
</dbReference>
<feature type="domain" description="Response regulatory" evidence="3">
    <location>
        <begin position="11"/>
        <end position="125"/>
    </location>
</feature>
<comment type="caution">
    <text evidence="4">The sequence shown here is derived from an EMBL/GenBank/DDBJ whole genome shotgun (WGS) entry which is preliminary data.</text>
</comment>
<keyword evidence="5" id="KW-1185">Reference proteome</keyword>
<evidence type="ECO:0000256" key="1">
    <source>
        <dbReference type="ARBA" id="ARBA00022553"/>
    </source>
</evidence>
<proteinExistence type="predicted"/>
<dbReference type="EMBL" id="JAAMOW010000013">
    <property type="protein sequence ID" value="NGY07019.1"/>
    <property type="molecule type" value="Genomic_DNA"/>
</dbReference>
<evidence type="ECO:0000259" key="3">
    <source>
        <dbReference type="PROSITE" id="PS50110"/>
    </source>
</evidence>
<comment type="caution">
    <text evidence="2">Lacks conserved residue(s) required for the propagation of feature annotation.</text>
</comment>
<name>A0A6M2BYY8_9GAMM</name>
<accession>A0A6M2BYY8</accession>
<dbReference type="GO" id="GO:0000160">
    <property type="term" value="P:phosphorelay signal transduction system"/>
    <property type="evidence" value="ECO:0007669"/>
    <property type="project" value="InterPro"/>
</dbReference>
<dbReference type="SMART" id="SM00448">
    <property type="entry name" value="REC"/>
    <property type="match status" value="2"/>
</dbReference>
<sequence length="314" mass="34051">MNIANPISKPRVLFVDDEPRVLVALKVIFRDHYDVQTATSGAAAIEALQAQTFDVVVSDQRMPGMTGIEVLRSAKQLQPKSMRILLTGYSDLNATVDAINEGEVFRFVTKPWSNDKLRATLASAVEAATTDVPPEAAAPIEALPDAQLREGSQSAVGVLVLDPDAETRTALKNTLGRERPVYCAASLDEGLGLLASHRIGVIVAELMLEGEDLSLALGALRLHDPSLVAIVLTSQADAQRAITLINQSQVYRLLRKPVSDPLLRGTVNLASQRFTTLSKHPELVRRNETEMPAEPAARTASIGMLARIKRLLLR</sequence>
<dbReference type="PANTHER" id="PTHR44591">
    <property type="entry name" value="STRESS RESPONSE REGULATOR PROTEIN 1"/>
    <property type="match status" value="1"/>
</dbReference>
<evidence type="ECO:0000313" key="5">
    <source>
        <dbReference type="Proteomes" id="UP000472676"/>
    </source>
</evidence>
<protein>
    <submittedName>
        <fullName evidence="4">Response regulator</fullName>
    </submittedName>
</protein>
<feature type="domain" description="Response regulatory" evidence="3">
    <location>
        <begin position="157"/>
        <end position="271"/>
    </location>
</feature>
<dbReference type="InterPro" id="IPR011006">
    <property type="entry name" value="CheY-like_superfamily"/>
</dbReference>
<dbReference type="CDD" id="cd17569">
    <property type="entry name" value="REC_HupR-like"/>
    <property type="match status" value="1"/>
</dbReference>
<feature type="modified residue" description="4-aspartylphosphate" evidence="2">
    <location>
        <position position="59"/>
    </location>
</feature>
<reference evidence="4 5" key="1">
    <citation type="journal article" date="2014" name="Int. J. Syst. Evol. Microbiol.">
        <title>Solimonas terrae sp. nov., isolated from soil.</title>
        <authorList>
            <person name="Kim S.J."/>
            <person name="Moon J.Y."/>
            <person name="Weon H.Y."/>
            <person name="Ahn J.H."/>
            <person name="Chen W.M."/>
            <person name="Kwon S.W."/>
        </authorList>
    </citation>
    <scope>NUCLEOTIDE SEQUENCE [LARGE SCALE GENOMIC DNA]</scope>
    <source>
        <strain evidence="4 5">KIS83-12</strain>
    </source>
</reference>
<dbReference type="Gene3D" id="3.40.50.2300">
    <property type="match status" value="2"/>
</dbReference>
<dbReference type="PROSITE" id="PS50110">
    <property type="entry name" value="RESPONSE_REGULATORY"/>
    <property type="match status" value="2"/>
</dbReference>
<keyword evidence="1 2" id="KW-0597">Phosphoprotein</keyword>
<dbReference type="PANTHER" id="PTHR44591:SF19">
    <property type="entry name" value="TWO-COMPONENT RESPONSE REGULATOR-RELATED"/>
    <property type="match status" value="1"/>
</dbReference>
<dbReference type="InterPro" id="IPR001789">
    <property type="entry name" value="Sig_transdc_resp-reg_receiver"/>
</dbReference>
<gene>
    <name evidence="4" type="ORF">G7Y85_19770</name>
</gene>
<dbReference type="AlphaFoldDB" id="A0A6M2BYY8"/>
<dbReference type="RefSeq" id="WP_166261684.1">
    <property type="nucleotide sequence ID" value="NZ_JAAMOW010000013.1"/>
</dbReference>
<dbReference type="SUPFAM" id="SSF52172">
    <property type="entry name" value="CheY-like"/>
    <property type="match status" value="2"/>
</dbReference>
<dbReference type="Pfam" id="PF00072">
    <property type="entry name" value="Response_reg"/>
    <property type="match status" value="1"/>
</dbReference>
<evidence type="ECO:0000256" key="2">
    <source>
        <dbReference type="PROSITE-ProRule" id="PRU00169"/>
    </source>
</evidence>
<organism evidence="4 5">
    <name type="scientific">Solimonas terrae</name>
    <dbReference type="NCBI Taxonomy" id="1396819"/>
    <lineage>
        <taxon>Bacteria</taxon>
        <taxon>Pseudomonadati</taxon>
        <taxon>Pseudomonadota</taxon>
        <taxon>Gammaproteobacteria</taxon>
        <taxon>Nevskiales</taxon>
        <taxon>Nevskiaceae</taxon>
        <taxon>Solimonas</taxon>
    </lineage>
</organism>